<accession>A0A382E0F4</accession>
<protein>
    <submittedName>
        <fullName evidence="1">Uncharacterized protein</fullName>
    </submittedName>
</protein>
<feature type="non-terminal residue" evidence="1">
    <location>
        <position position="1"/>
    </location>
</feature>
<dbReference type="EMBL" id="UINC01041688">
    <property type="protein sequence ID" value="SVB43307.1"/>
    <property type="molecule type" value="Genomic_DNA"/>
</dbReference>
<evidence type="ECO:0000313" key="1">
    <source>
        <dbReference type="EMBL" id="SVB43307.1"/>
    </source>
</evidence>
<dbReference type="AlphaFoldDB" id="A0A382E0F4"/>
<gene>
    <name evidence="1" type="ORF">METZ01_LOCUS196161</name>
</gene>
<reference evidence="1" key="1">
    <citation type="submission" date="2018-05" db="EMBL/GenBank/DDBJ databases">
        <authorList>
            <person name="Lanie J.A."/>
            <person name="Ng W.-L."/>
            <person name="Kazmierczak K.M."/>
            <person name="Andrzejewski T.M."/>
            <person name="Davidsen T.M."/>
            <person name="Wayne K.J."/>
            <person name="Tettelin H."/>
            <person name="Glass J.I."/>
            <person name="Rusch D."/>
            <person name="Podicherti R."/>
            <person name="Tsui H.-C.T."/>
            <person name="Winkler M.E."/>
        </authorList>
    </citation>
    <scope>NUCLEOTIDE SEQUENCE</scope>
</reference>
<organism evidence="1">
    <name type="scientific">marine metagenome</name>
    <dbReference type="NCBI Taxonomy" id="408172"/>
    <lineage>
        <taxon>unclassified sequences</taxon>
        <taxon>metagenomes</taxon>
        <taxon>ecological metagenomes</taxon>
    </lineage>
</organism>
<proteinExistence type="predicted"/>
<sequence>DEENNLISIAKLTTIAIKKNKK</sequence>
<name>A0A382E0F4_9ZZZZ</name>